<evidence type="ECO:0000256" key="1">
    <source>
        <dbReference type="ARBA" id="ARBA00006765"/>
    </source>
</evidence>
<dbReference type="PANTHER" id="PTHR31495">
    <property type="entry name" value="PEROXYGENASE 3-RELATED"/>
    <property type="match status" value="1"/>
</dbReference>
<organism evidence="4 5">
    <name type="scientific">Cadophora malorum</name>
    <dbReference type="NCBI Taxonomy" id="108018"/>
    <lineage>
        <taxon>Eukaryota</taxon>
        <taxon>Fungi</taxon>
        <taxon>Dikarya</taxon>
        <taxon>Ascomycota</taxon>
        <taxon>Pezizomycotina</taxon>
        <taxon>Leotiomycetes</taxon>
        <taxon>Helotiales</taxon>
        <taxon>Ploettnerulaceae</taxon>
        <taxon>Cadophora</taxon>
    </lineage>
</organism>
<comment type="similarity">
    <text evidence="1">Belongs to the caleosin family.</text>
</comment>
<dbReference type="EMBL" id="JAFJYH010000110">
    <property type="protein sequence ID" value="KAG4419220.1"/>
    <property type="molecule type" value="Genomic_DNA"/>
</dbReference>
<evidence type="ECO:0008006" key="6">
    <source>
        <dbReference type="Google" id="ProtNLM"/>
    </source>
</evidence>
<dbReference type="GO" id="GO:0005509">
    <property type="term" value="F:calcium ion binding"/>
    <property type="evidence" value="ECO:0007669"/>
    <property type="project" value="TreeGrafter"/>
</dbReference>
<dbReference type="PANTHER" id="PTHR31495:SF0">
    <property type="entry name" value="BINDING PROTEIN CALEOSIN, PUTATIVE (AFU_ORTHOLOGUE AFUA_5G13750)-RELATED"/>
    <property type="match status" value="1"/>
</dbReference>
<proteinExistence type="inferred from homology"/>
<feature type="transmembrane region" description="Helical" evidence="3">
    <location>
        <begin position="196"/>
        <end position="213"/>
    </location>
</feature>
<dbReference type="OrthoDB" id="640742at2759"/>
<feature type="transmembrane region" description="Helical" evidence="3">
    <location>
        <begin position="97"/>
        <end position="118"/>
    </location>
</feature>
<dbReference type="Pfam" id="PF05042">
    <property type="entry name" value="Caleosin"/>
    <property type="match status" value="1"/>
</dbReference>
<comment type="caution">
    <text evidence="4">The sequence shown here is derived from an EMBL/GenBank/DDBJ whole genome shotgun (WGS) entry which is preliminary data.</text>
</comment>
<evidence type="ECO:0000256" key="3">
    <source>
        <dbReference type="SAM" id="Phobius"/>
    </source>
</evidence>
<evidence type="ECO:0000313" key="4">
    <source>
        <dbReference type="EMBL" id="KAG4419220.1"/>
    </source>
</evidence>
<accession>A0A8H7TCS9</accession>
<keyword evidence="5" id="KW-1185">Reference proteome</keyword>
<name>A0A8H7TCS9_9HELO</name>
<dbReference type="AlphaFoldDB" id="A0A8H7TCS9"/>
<reference evidence="4" key="1">
    <citation type="submission" date="2021-02" db="EMBL/GenBank/DDBJ databases">
        <title>Genome sequence Cadophora malorum strain M34.</title>
        <authorList>
            <person name="Stefanovic E."/>
            <person name="Vu D."/>
            <person name="Scully C."/>
            <person name="Dijksterhuis J."/>
            <person name="Roader J."/>
            <person name="Houbraken J."/>
        </authorList>
    </citation>
    <scope>NUCLEOTIDE SEQUENCE</scope>
    <source>
        <strain evidence="4">M34</strain>
    </source>
</reference>
<dbReference type="InterPro" id="IPR007736">
    <property type="entry name" value="Caleosin-related"/>
</dbReference>
<evidence type="ECO:0000256" key="2">
    <source>
        <dbReference type="SAM" id="MobiDB-lite"/>
    </source>
</evidence>
<evidence type="ECO:0000313" key="5">
    <source>
        <dbReference type="Proteomes" id="UP000664132"/>
    </source>
</evidence>
<keyword evidence="3" id="KW-1133">Transmembrane helix</keyword>
<feature type="region of interest" description="Disordered" evidence="2">
    <location>
        <begin position="31"/>
        <end position="61"/>
    </location>
</feature>
<protein>
    <recommendedName>
        <fullName evidence="6">Caleosin-domain-containing protein</fullName>
    </recommendedName>
</protein>
<keyword evidence="3" id="KW-0812">Transmembrane</keyword>
<dbReference type="Proteomes" id="UP000664132">
    <property type="component" value="Unassembled WGS sequence"/>
</dbReference>
<gene>
    <name evidence="4" type="ORF">IFR04_007632</name>
</gene>
<keyword evidence="3" id="KW-0472">Membrane</keyword>
<sequence>MAPARTERDGFDVSIEEVPVTVQRRPFIPRRGDEMLKDPGTPRANIAASVEEPNGTQKGDWARRNKHQTVLQQHLSYFDPDSDGIIWPLDTFTGFHALGYGILLSLLSVLVIHLNFSYPTLPPGHYLPDPFFRIYIARIHKDKHGSDSGTYDTEGRFVPQKFEDIFAKYAGGDKKGITMGEVWTYMKGQRLYGDPIGWGAAGFEWIATWILLWPEDGRMKKDDIRRIYDGSLFFEIAARRKKQGGQRMINRS</sequence>
<dbReference type="GO" id="GO:0004497">
    <property type="term" value="F:monooxygenase activity"/>
    <property type="evidence" value="ECO:0007669"/>
    <property type="project" value="TreeGrafter"/>
</dbReference>